<organism evidence="5 6">
    <name type="scientific">Niallia nealsonii</name>
    <dbReference type="NCBI Taxonomy" id="115979"/>
    <lineage>
        <taxon>Bacteria</taxon>
        <taxon>Bacillati</taxon>
        <taxon>Bacillota</taxon>
        <taxon>Bacilli</taxon>
        <taxon>Bacillales</taxon>
        <taxon>Bacillaceae</taxon>
        <taxon>Niallia</taxon>
    </lineage>
</organism>
<gene>
    <name evidence="5" type="ORF">CWS01_20825</name>
</gene>
<dbReference type="Gene3D" id="2.60.120.10">
    <property type="entry name" value="Jelly Rolls"/>
    <property type="match status" value="1"/>
</dbReference>
<dbReference type="Pfam" id="PF02311">
    <property type="entry name" value="AraC_binding"/>
    <property type="match status" value="1"/>
</dbReference>
<sequence>MFNKFIAGKISLNEYVHRIKNNGATFYVNYWGAILKHYDNLPHKHSFFEICYVLDGHGIYMEGDCAYPIQKNTMFFSRPDVTHQIQSENGLSLVYVGFDLIESESSKEWIHKIKEAKQCSEFIIDIDKDEALPMIWKSLLLQAAKAEHTFFKEILENLASSLILLIVETFVPRIEYHNDKSIHKKSCIILNQAKLLIKDNLASSLKLTELAAHLHISSRHLSRLFASELGVSYTEYIQNERIQKAAMLLKTTDLSIKDIAEETGFSNIHYFTRVFHSAMDCSPGRFRTLYTKLKTITYKD</sequence>
<keyword evidence="3" id="KW-0804">Transcription</keyword>
<comment type="caution">
    <text evidence="5">The sequence shown here is derived from an EMBL/GenBank/DDBJ whole genome shotgun (WGS) entry which is preliminary data.</text>
</comment>
<reference evidence="5 6" key="1">
    <citation type="journal article" date="2003" name="Int. J. Syst. Evol. Microbiol.">
        <title>Bacillus nealsonii sp. nov., isolated from a spacecraft-assembly facility, whose spores are gamma-radiation resistant.</title>
        <authorList>
            <person name="Venkateswaran K."/>
            <person name="Kempf M."/>
            <person name="Chen F."/>
            <person name="Satomi M."/>
            <person name="Nicholson W."/>
            <person name="Kern R."/>
        </authorList>
    </citation>
    <scope>NUCLEOTIDE SEQUENCE [LARGE SCALE GENOMIC DNA]</scope>
    <source>
        <strain evidence="5 6">FO-92</strain>
    </source>
</reference>
<dbReference type="InterPro" id="IPR018060">
    <property type="entry name" value="HTH_AraC"/>
</dbReference>
<dbReference type="SUPFAM" id="SSF51215">
    <property type="entry name" value="Regulatory protein AraC"/>
    <property type="match status" value="1"/>
</dbReference>
<proteinExistence type="predicted"/>
<dbReference type="SUPFAM" id="SSF46689">
    <property type="entry name" value="Homeodomain-like"/>
    <property type="match status" value="2"/>
</dbReference>
<evidence type="ECO:0000256" key="3">
    <source>
        <dbReference type="ARBA" id="ARBA00023163"/>
    </source>
</evidence>
<dbReference type="EMBL" id="PISE01000064">
    <property type="protein sequence ID" value="PKG21744.1"/>
    <property type="molecule type" value="Genomic_DNA"/>
</dbReference>
<dbReference type="InterPro" id="IPR003313">
    <property type="entry name" value="AraC-bd"/>
</dbReference>
<protein>
    <submittedName>
        <fullName evidence="5">AraC family transcriptional regulator</fullName>
    </submittedName>
</protein>
<dbReference type="Proteomes" id="UP000233375">
    <property type="component" value="Unassembled WGS sequence"/>
</dbReference>
<evidence type="ECO:0000313" key="5">
    <source>
        <dbReference type="EMBL" id="PKG21744.1"/>
    </source>
</evidence>
<keyword evidence="1" id="KW-0805">Transcription regulation</keyword>
<dbReference type="PANTHER" id="PTHR43280">
    <property type="entry name" value="ARAC-FAMILY TRANSCRIPTIONAL REGULATOR"/>
    <property type="match status" value="1"/>
</dbReference>
<dbReference type="SMART" id="SM00342">
    <property type="entry name" value="HTH_ARAC"/>
    <property type="match status" value="1"/>
</dbReference>
<dbReference type="Pfam" id="PF12833">
    <property type="entry name" value="HTH_18"/>
    <property type="match status" value="1"/>
</dbReference>
<evidence type="ECO:0000256" key="2">
    <source>
        <dbReference type="ARBA" id="ARBA00023125"/>
    </source>
</evidence>
<dbReference type="GO" id="GO:0043565">
    <property type="term" value="F:sequence-specific DNA binding"/>
    <property type="evidence" value="ECO:0007669"/>
    <property type="project" value="InterPro"/>
</dbReference>
<keyword evidence="2" id="KW-0238">DNA-binding</keyword>
<accession>A0A2N0YWW5</accession>
<dbReference type="InterPro" id="IPR009057">
    <property type="entry name" value="Homeodomain-like_sf"/>
</dbReference>
<evidence type="ECO:0000256" key="1">
    <source>
        <dbReference type="ARBA" id="ARBA00023015"/>
    </source>
</evidence>
<dbReference type="InterPro" id="IPR014710">
    <property type="entry name" value="RmlC-like_jellyroll"/>
</dbReference>
<dbReference type="PROSITE" id="PS01124">
    <property type="entry name" value="HTH_ARAC_FAMILY_2"/>
    <property type="match status" value="1"/>
</dbReference>
<dbReference type="RefSeq" id="WP_101179236.1">
    <property type="nucleotide sequence ID" value="NZ_PISE01000064.1"/>
</dbReference>
<evidence type="ECO:0000259" key="4">
    <source>
        <dbReference type="PROSITE" id="PS01124"/>
    </source>
</evidence>
<dbReference type="GO" id="GO:0003700">
    <property type="term" value="F:DNA-binding transcription factor activity"/>
    <property type="evidence" value="ECO:0007669"/>
    <property type="project" value="InterPro"/>
</dbReference>
<name>A0A2N0YWW5_9BACI</name>
<dbReference type="Gene3D" id="1.10.10.60">
    <property type="entry name" value="Homeodomain-like"/>
    <property type="match status" value="2"/>
</dbReference>
<feature type="domain" description="HTH araC/xylS-type" evidence="4">
    <location>
        <begin position="191"/>
        <end position="289"/>
    </location>
</feature>
<dbReference type="PANTHER" id="PTHR43280:SF28">
    <property type="entry name" value="HTH-TYPE TRANSCRIPTIONAL ACTIVATOR RHAS"/>
    <property type="match status" value="1"/>
</dbReference>
<dbReference type="InterPro" id="IPR037923">
    <property type="entry name" value="HTH-like"/>
</dbReference>
<keyword evidence="6" id="KW-1185">Reference proteome</keyword>
<evidence type="ECO:0000313" key="6">
    <source>
        <dbReference type="Proteomes" id="UP000233375"/>
    </source>
</evidence>
<dbReference type="AlphaFoldDB" id="A0A2N0YWW5"/>
<dbReference type="OrthoDB" id="149040at2"/>